<name>A0A220XII4_NILLU</name>
<dbReference type="Gene3D" id="1.10.238.10">
    <property type="entry name" value="EF-hand"/>
    <property type="match status" value="1"/>
</dbReference>
<feature type="signal peptide" evidence="2">
    <location>
        <begin position="1"/>
        <end position="30"/>
    </location>
</feature>
<organism evidence="4">
    <name type="scientific">Nilaparvata lugens</name>
    <name type="common">Brown planthopper</name>
    <dbReference type="NCBI Taxonomy" id="108931"/>
    <lineage>
        <taxon>Eukaryota</taxon>
        <taxon>Metazoa</taxon>
        <taxon>Ecdysozoa</taxon>
        <taxon>Arthropoda</taxon>
        <taxon>Hexapoda</taxon>
        <taxon>Insecta</taxon>
        <taxon>Pterygota</taxon>
        <taxon>Neoptera</taxon>
        <taxon>Paraneoptera</taxon>
        <taxon>Hemiptera</taxon>
        <taxon>Auchenorrhyncha</taxon>
        <taxon>Fulgoroidea</taxon>
        <taxon>Delphacidae</taxon>
        <taxon>Delphacinae</taxon>
        <taxon>Nilaparvata</taxon>
    </lineage>
</organism>
<dbReference type="InterPro" id="IPR002048">
    <property type="entry name" value="EF_hand_dom"/>
</dbReference>
<proteinExistence type="evidence at transcript level"/>
<dbReference type="AlphaFoldDB" id="A0A220XII4"/>
<dbReference type="PROSITE" id="PS50222">
    <property type="entry name" value="EF_HAND_2"/>
    <property type="match status" value="1"/>
</dbReference>
<feature type="domain" description="EF-hand" evidence="3">
    <location>
        <begin position="31"/>
        <end position="66"/>
    </location>
</feature>
<keyword evidence="2" id="KW-0732">Signal</keyword>
<evidence type="ECO:0000256" key="2">
    <source>
        <dbReference type="SAM" id="SignalP"/>
    </source>
</evidence>
<dbReference type="GO" id="GO:0005509">
    <property type="term" value="F:calcium ion binding"/>
    <property type="evidence" value="ECO:0007669"/>
    <property type="project" value="InterPro"/>
</dbReference>
<feature type="chain" id="PRO_5013301901" description="EF-hand domain-containing protein" evidence="2">
    <location>
        <begin position="31"/>
        <end position="164"/>
    </location>
</feature>
<sequence>MVKICSMMRMNFIVCTISLGILMCIPSTKGTSDDDCRETFKIIDQNRDGLITKEEVESFMGSRKSKIIVKDKTKFHENLLTAIERVSFKTEESEKIGMTEDEFVSFMKDIEKPEPDGRLAAVNKRFGGKQKIPNSEVAYAYSMDPIAFDQLYYTPQELADMGLL</sequence>
<accession>A0A220XII4</accession>
<dbReference type="SUPFAM" id="SSF47473">
    <property type="entry name" value="EF-hand"/>
    <property type="match status" value="1"/>
</dbReference>
<evidence type="ECO:0000256" key="1">
    <source>
        <dbReference type="ARBA" id="ARBA00022837"/>
    </source>
</evidence>
<dbReference type="SMART" id="SM00054">
    <property type="entry name" value="EFh"/>
    <property type="match status" value="1"/>
</dbReference>
<dbReference type="InterPro" id="IPR018247">
    <property type="entry name" value="EF_Hand_1_Ca_BS"/>
</dbReference>
<dbReference type="EMBL" id="MF278706">
    <property type="protein sequence ID" value="ASL05012.1"/>
    <property type="molecule type" value="mRNA"/>
</dbReference>
<reference evidence="4" key="1">
    <citation type="submission" date="2017-06" db="EMBL/GenBank/DDBJ databases">
        <title>Secretome analysis and in planta expression of salivary proteins reveals a potential large effector repertoire of the brown planthopper, Nilaparvata lugens.</title>
        <authorList>
            <person name="Rao W."/>
            <person name="Zheng X."/>
            <person name="Liu B."/>
            <person name="Du B."/>
            <person name="He G."/>
        </authorList>
    </citation>
    <scope>NUCLEOTIDE SEQUENCE</scope>
</reference>
<evidence type="ECO:0000313" key="4">
    <source>
        <dbReference type="EMBL" id="ASL05012.1"/>
    </source>
</evidence>
<dbReference type="InterPro" id="IPR011992">
    <property type="entry name" value="EF-hand-dom_pair"/>
</dbReference>
<dbReference type="PROSITE" id="PS00018">
    <property type="entry name" value="EF_HAND_1"/>
    <property type="match status" value="1"/>
</dbReference>
<dbReference type="OrthoDB" id="10528203at2759"/>
<protein>
    <recommendedName>
        <fullName evidence="3">EF-hand domain-containing protein</fullName>
    </recommendedName>
</protein>
<keyword evidence="1" id="KW-0106">Calcium</keyword>
<evidence type="ECO:0000259" key="3">
    <source>
        <dbReference type="PROSITE" id="PS50222"/>
    </source>
</evidence>